<feature type="compositionally biased region" description="Basic and acidic residues" evidence="4">
    <location>
        <begin position="14"/>
        <end position="24"/>
    </location>
</feature>
<dbReference type="NCBIfam" id="NF003560">
    <property type="entry name" value="PRK05244.1-1"/>
    <property type="match status" value="1"/>
</dbReference>
<feature type="compositionally biased region" description="Acidic residues" evidence="4">
    <location>
        <begin position="143"/>
        <end position="155"/>
    </location>
</feature>
<gene>
    <name evidence="3" type="primary">yihI</name>
    <name evidence="5" type="ORF">IPMB12_08550</name>
</gene>
<keyword evidence="1 3" id="KW-0343">GTPase activation</keyword>
<dbReference type="InParanoid" id="A0A6G9IBW4"/>
<dbReference type="EMBL" id="CP050253">
    <property type="protein sequence ID" value="QIQ21726.1"/>
    <property type="molecule type" value="Genomic_DNA"/>
</dbReference>
<feature type="region of interest" description="Disordered" evidence="4">
    <location>
        <begin position="141"/>
        <end position="165"/>
    </location>
</feature>
<keyword evidence="6" id="KW-1185">Reference proteome</keyword>
<dbReference type="KEGG" id="orb:IPMB12_08550"/>
<dbReference type="HAMAP" id="MF_01058">
    <property type="entry name" value="GAP_YihI"/>
    <property type="match status" value="1"/>
</dbReference>
<sequence length="165" mass="18651">MANYIPKSKKQKKTRQELNEEGRLLKKKRKHKGLPSGTRHSDASKQNNGHGGKAALDPRTGSKTPIPLIADGKVSTTKAKPAAEKVKLSPMEELTQLENNTKLEQLLDRLEQGESLSTEEQRYVDRSLDRIEVLMEKLGLQYEGEDDDDEEDDKPEDIMSLLKKQ</sequence>
<comment type="similarity">
    <text evidence="3">Belongs to the YihI family.</text>
</comment>
<evidence type="ECO:0000256" key="1">
    <source>
        <dbReference type="ARBA" id="ARBA00022468"/>
    </source>
</evidence>
<dbReference type="Proteomes" id="UP000501168">
    <property type="component" value="Chromosome"/>
</dbReference>
<dbReference type="RefSeq" id="WP_166916829.1">
    <property type="nucleotide sequence ID" value="NZ_CP050253.1"/>
</dbReference>
<protein>
    <recommendedName>
        <fullName evidence="3">Der GTPase-activating protein YihI</fullName>
    </recommendedName>
</protein>
<dbReference type="AlphaFoldDB" id="A0A6G9IBW4"/>
<dbReference type="Pfam" id="PF04220">
    <property type="entry name" value="YihI"/>
    <property type="match status" value="1"/>
</dbReference>
<evidence type="ECO:0000256" key="3">
    <source>
        <dbReference type="HAMAP-Rule" id="MF_01058"/>
    </source>
</evidence>
<dbReference type="FunCoup" id="A0A6G9IBW4">
    <property type="interactions" value="138"/>
</dbReference>
<feature type="region of interest" description="Disordered" evidence="4">
    <location>
        <begin position="1"/>
        <end position="85"/>
    </location>
</feature>
<evidence type="ECO:0000313" key="6">
    <source>
        <dbReference type="Proteomes" id="UP000501168"/>
    </source>
</evidence>
<dbReference type="GO" id="GO:0005096">
    <property type="term" value="F:GTPase activator activity"/>
    <property type="evidence" value="ECO:0007669"/>
    <property type="project" value="UniProtKB-KW"/>
</dbReference>
<reference evidence="5 6" key="1">
    <citation type="submission" date="2020-03" db="EMBL/GenBank/DDBJ databases">
        <title>Complete genome sequence of Orbus sp. IPMB12 (BCRC 80908).</title>
        <authorList>
            <person name="Lo W.-S."/>
            <person name="Chang T.-H."/>
            <person name="Kuo C.-H."/>
        </authorList>
    </citation>
    <scope>NUCLEOTIDE SEQUENCE [LARGE SCALE GENOMIC DNA]</scope>
    <source>
        <strain evidence="5 6">IPMB12</strain>
    </source>
</reference>
<accession>A0A6G9IBW4</accession>
<organism evidence="5 6">
    <name type="scientific">Zophobihabitans entericus</name>
    <dbReference type="NCBI Taxonomy" id="1635327"/>
    <lineage>
        <taxon>Bacteria</taxon>
        <taxon>Pseudomonadati</taxon>
        <taxon>Pseudomonadota</taxon>
        <taxon>Gammaproteobacteria</taxon>
        <taxon>Orbales</taxon>
        <taxon>Orbaceae</taxon>
        <taxon>Zophobihabitans</taxon>
    </lineage>
</organism>
<comment type="subunit">
    <text evidence="3">Interacts with Der.</text>
</comment>
<evidence type="ECO:0000256" key="4">
    <source>
        <dbReference type="SAM" id="MobiDB-lite"/>
    </source>
</evidence>
<name>A0A6G9IBW4_9GAMM</name>
<keyword evidence="2 3" id="KW-0690">Ribosome biogenesis</keyword>
<dbReference type="InterPro" id="IPR007336">
    <property type="entry name" value="YihI"/>
</dbReference>
<evidence type="ECO:0000313" key="5">
    <source>
        <dbReference type="EMBL" id="QIQ21726.1"/>
    </source>
</evidence>
<proteinExistence type="inferred from homology"/>
<comment type="function">
    <text evidence="3">A GTPase-activating protein (GAP) that modifies Der/EngA GTPase function. May play a role in ribosome biogenesis.</text>
</comment>
<dbReference type="GO" id="GO:0042254">
    <property type="term" value="P:ribosome biogenesis"/>
    <property type="evidence" value="ECO:0007669"/>
    <property type="project" value="UniProtKB-KW"/>
</dbReference>
<evidence type="ECO:0000256" key="2">
    <source>
        <dbReference type="ARBA" id="ARBA00022517"/>
    </source>
</evidence>